<accession>A0ABV6X130</accession>
<dbReference type="InterPro" id="IPR000073">
    <property type="entry name" value="AB_hydrolase_1"/>
</dbReference>
<dbReference type="SUPFAM" id="SSF53474">
    <property type="entry name" value="alpha/beta-Hydrolases"/>
    <property type="match status" value="1"/>
</dbReference>
<dbReference type="Pfam" id="PF00561">
    <property type="entry name" value="Abhydrolase_1"/>
    <property type="match status" value="1"/>
</dbReference>
<gene>
    <name evidence="3" type="ORF">ACEZDB_13010</name>
</gene>
<sequence length="323" mass="32945">MNRRIRTATAAAAAAAAMVATMCGAAPTAAAPPTGTGAPHGAAHQPQADILNAPTLLARTVHGNVGYREVGHGSPLLLITGSGSSMDAWAPDLVDALAAHHTVVVMDNAGVGQTSPLPAPLTISAMADQTSALISALRLHRPAVLGWSLGGMVAQALAVRHPGQVRGIVLAATQSGTGAALPIPAAAAAAADSGNPAEVLSVLFPADQLTAARAYGLAITQYPGYYQAPVAVRTAQEAAIQQWMTGADRAGRHPERIHVPVLVADGASDALDPAPNATILARSLRHAHPQVLLYPDAGHAFLFQDAPQFTATIEHFLRSTTGR</sequence>
<dbReference type="Proteomes" id="UP001592530">
    <property type="component" value="Unassembled WGS sequence"/>
</dbReference>
<dbReference type="PRINTS" id="PR00111">
    <property type="entry name" value="ABHYDROLASE"/>
</dbReference>
<feature type="domain" description="AB hydrolase-1" evidence="2">
    <location>
        <begin position="75"/>
        <end position="305"/>
    </location>
</feature>
<name>A0ABV6X130_9ACTN</name>
<keyword evidence="1" id="KW-0732">Signal</keyword>
<keyword evidence="3" id="KW-0378">Hydrolase</keyword>
<reference evidence="3 4" key="1">
    <citation type="submission" date="2024-09" db="EMBL/GenBank/DDBJ databases">
        <authorList>
            <person name="Lee S.D."/>
        </authorList>
    </citation>
    <scope>NUCLEOTIDE SEQUENCE [LARGE SCALE GENOMIC DNA]</scope>
    <source>
        <strain evidence="3 4">N1-3</strain>
    </source>
</reference>
<evidence type="ECO:0000313" key="3">
    <source>
        <dbReference type="EMBL" id="MFC1431564.1"/>
    </source>
</evidence>
<dbReference type="GO" id="GO:0016787">
    <property type="term" value="F:hydrolase activity"/>
    <property type="evidence" value="ECO:0007669"/>
    <property type="project" value="UniProtKB-KW"/>
</dbReference>
<evidence type="ECO:0000313" key="4">
    <source>
        <dbReference type="Proteomes" id="UP001592530"/>
    </source>
</evidence>
<comment type="caution">
    <text evidence="3">The sequence shown here is derived from an EMBL/GenBank/DDBJ whole genome shotgun (WGS) entry which is preliminary data.</text>
</comment>
<dbReference type="InterPro" id="IPR029058">
    <property type="entry name" value="AB_hydrolase_fold"/>
</dbReference>
<dbReference type="PANTHER" id="PTHR43433:SF5">
    <property type="entry name" value="AB HYDROLASE-1 DOMAIN-CONTAINING PROTEIN"/>
    <property type="match status" value="1"/>
</dbReference>
<dbReference type="EMBL" id="JBHEZY010000004">
    <property type="protein sequence ID" value="MFC1431564.1"/>
    <property type="molecule type" value="Genomic_DNA"/>
</dbReference>
<dbReference type="PANTHER" id="PTHR43433">
    <property type="entry name" value="HYDROLASE, ALPHA/BETA FOLD FAMILY PROTEIN"/>
    <property type="match status" value="1"/>
</dbReference>
<dbReference type="InterPro" id="IPR050471">
    <property type="entry name" value="AB_hydrolase"/>
</dbReference>
<evidence type="ECO:0000256" key="1">
    <source>
        <dbReference type="SAM" id="SignalP"/>
    </source>
</evidence>
<organism evidence="3 4">
    <name type="scientific">Streptacidiphilus alkalitolerans</name>
    <dbReference type="NCBI Taxonomy" id="3342712"/>
    <lineage>
        <taxon>Bacteria</taxon>
        <taxon>Bacillati</taxon>
        <taxon>Actinomycetota</taxon>
        <taxon>Actinomycetes</taxon>
        <taxon>Kitasatosporales</taxon>
        <taxon>Streptomycetaceae</taxon>
        <taxon>Streptacidiphilus</taxon>
    </lineage>
</organism>
<dbReference type="RefSeq" id="WP_380552323.1">
    <property type="nucleotide sequence ID" value="NZ_JBHEZY010000004.1"/>
</dbReference>
<dbReference type="Gene3D" id="3.40.50.1820">
    <property type="entry name" value="alpha/beta hydrolase"/>
    <property type="match status" value="1"/>
</dbReference>
<feature type="signal peptide" evidence="1">
    <location>
        <begin position="1"/>
        <end position="25"/>
    </location>
</feature>
<feature type="chain" id="PRO_5046712478" evidence="1">
    <location>
        <begin position="26"/>
        <end position="323"/>
    </location>
</feature>
<evidence type="ECO:0000259" key="2">
    <source>
        <dbReference type="Pfam" id="PF00561"/>
    </source>
</evidence>
<protein>
    <submittedName>
        <fullName evidence="3">Alpha/beta fold hydrolase</fullName>
    </submittedName>
</protein>
<proteinExistence type="predicted"/>